<evidence type="ECO:0000256" key="1">
    <source>
        <dbReference type="ARBA" id="ARBA00007119"/>
    </source>
</evidence>
<dbReference type="InterPro" id="IPR000898">
    <property type="entry name" value="Indolamine_dOase"/>
</dbReference>
<keyword evidence="2 4" id="KW-0479">Metal-binding</keyword>
<gene>
    <name evidence="6" type="ORF">OH76DRAFT_1336920</name>
</gene>
<feature type="region of interest" description="Disordered" evidence="5">
    <location>
        <begin position="375"/>
        <end position="419"/>
    </location>
</feature>
<dbReference type="EMBL" id="KZ857380">
    <property type="protein sequence ID" value="RDX56448.1"/>
    <property type="molecule type" value="Genomic_DNA"/>
</dbReference>
<organism evidence="6 7">
    <name type="scientific">Lentinus brumalis</name>
    <dbReference type="NCBI Taxonomy" id="2498619"/>
    <lineage>
        <taxon>Eukaryota</taxon>
        <taxon>Fungi</taxon>
        <taxon>Dikarya</taxon>
        <taxon>Basidiomycota</taxon>
        <taxon>Agaricomycotina</taxon>
        <taxon>Agaricomycetes</taxon>
        <taxon>Polyporales</taxon>
        <taxon>Polyporaceae</taxon>
        <taxon>Lentinus</taxon>
    </lineage>
</organism>
<evidence type="ECO:0000256" key="3">
    <source>
        <dbReference type="ARBA" id="ARBA00023004"/>
    </source>
</evidence>
<dbReference type="AlphaFoldDB" id="A0A371DVE7"/>
<dbReference type="GO" id="GO:0046872">
    <property type="term" value="F:metal ion binding"/>
    <property type="evidence" value="ECO:0007669"/>
    <property type="project" value="UniProtKB-KW"/>
</dbReference>
<dbReference type="GO" id="GO:0005737">
    <property type="term" value="C:cytoplasm"/>
    <property type="evidence" value="ECO:0007669"/>
    <property type="project" value="TreeGrafter"/>
</dbReference>
<proteinExistence type="inferred from homology"/>
<feature type="compositionally biased region" description="Basic and acidic residues" evidence="5">
    <location>
        <begin position="406"/>
        <end position="419"/>
    </location>
</feature>
<evidence type="ECO:0000256" key="2">
    <source>
        <dbReference type="ARBA" id="ARBA00022723"/>
    </source>
</evidence>
<dbReference type="Gene3D" id="1.20.58.480">
    <property type="match status" value="1"/>
</dbReference>
<evidence type="ECO:0000313" key="6">
    <source>
        <dbReference type="EMBL" id="RDX56448.1"/>
    </source>
</evidence>
<dbReference type="SUPFAM" id="SSF140959">
    <property type="entry name" value="Indolic compounds 2,3-dioxygenase-like"/>
    <property type="match status" value="1"/>
</dbReference>
<evidence type="ECO:0000313" key="7">
    <source>
        <dbReference type="Proteomes" id="UP000256964"/>
    </source>
</evidence>
<evidence type="ECO:0000256" key="5">
    <source>
        <dbReference type="SAM" id="MobiDB-lite"/>
    </source>
</evidence>
<sequence>MYDVDPDTGFFPSQPLRPLSGEFSLWEKELVEARSVLKLGIDRGQEAFAKCALGEQWRQRLRSWPVLDVTELGDGIRALRRAHYVLTCLLHFYVHSLPPSQRQGQTIIPKPLAVPLVAVSQKLKLPPVLTFADIVLWNWEFVDPEQPLSLKNMRYVNVFSGTDTERNFYLLSAAAELKGVEMLKIIERVVNIPCPTTQSAIAAIKRDFEELVRVIDDLTTIIGDSSQTVHPNTFYWAARPWWNGSNSAAPWVFEGVPPSSFDLGGASAGQSSVMHALDAFLDVDHGLKQGRQPAPSAENRRADKGFMEKMRRYMPEEHRDYLAQVQKRHVRDLVQRTPALREHYNMTVAALKKFRDIHIRVGTLFIISQAKSTPPANMGTLDISPEEGESRSKGTGGNPVSTLLKAGRDATQRTLLKDE</sequence>
<name>A0A371DVE7_9APHY</name>
<evidence type="ECO:0000256" key="4">
    <source>
        <dbReference type="PIRSR" id="PIRSR600898-1"/>
    </source>
</evidence>
<dbReference type="OrthoDB" id="540174at2759"/>
<dbReference type="GO" id="GO:0033754">
    <property type="term" value="F:indoleamine 2,3-dioxygenase activity"/>
    <property type="evidence" value="ECO:0007669"/>
    <property type="project" value="TreeGrafter"/>
</dbReference>
<keyword evidence="3 4" id="KW-0408">Iron</keyword>
<dbReference type="Proteomes" id="UP000256964">
    <property type="component" value="Unassembled WGS sequence"/>
</dbReference>
<reference evidence="6 7" key="1">
    <citation type="journal article" date="2018" name="Biotechnol. Biofuels">
        <title>Integrative visual omics of the white-rot fungus Polyporus brumalis exposes the biotechnological potential of its oxidative enzymes for delignifying raw plant biomass.</title>
        <authorList>
            <person name="Miyauchi S."/>
            <person name="Rancon A."/>
            <person name="Drula E."/>
            <person name="Hage H."/>
            <person name="Chaduli D."/>
            <person name="Favel A."/>
            <person name="Grisel S."/>
            <person name="Henrissat B."/>
            <person name="Herpoel-Gimbert I."/>
            <person name="Ruiz-Duenas F.J."/>
            <person name="Chevret D."/>
            <person name="Hainaut M."/>
            <person name="Lin J."/>
            <person name="Wang M."/>
            <person name="Pangilinan J."/>
            <person name="Lipzen A."/>
            <person name="Lesage-Meessen L."/>
            <person name="Navarro D."/>
            <person name="Riley R."/>
            <person name="Grigoriev I.V."/>
            <person name="Zhou S."/>
            <person name="Raouche S."/>
            <person name="Rosso M.N."/>
        </authorList>
    </citation>
    <scope>NUCLEOTIDE SEQUENCE [LARGE SCALE GENOMIC DNA]</scope>
    <source>
        <strain evidence="6 7">BRFM 1820</strain>
    </source>
</reference>
<protein>
    <submittedName>
        <fullName evidence="6">Indoleamine 2,3-dioxygenase</fullName>
    </submittedName>
</protein>
<dbReference type="GO" id="GO:0020037">
    <property type="term" value="F:heme binding"/>
    <property type="evidence" value="ECO:0007669"/>
    <property type="project" value="InterPro"/>
</dbReference>
<dbReference type="PANTHER" id="PTHR28657:SF5">
    <property type="entry name" value="INDOLEAMINE 2,3-DIOXYGENASE"/>
    <property type="match status" value="1"/>
</dbReference>
<dbReference type="Pfam" id="PF01231">
    <property type="entry name" value="IDO"/>
    <property type="match status" value="1"/>
</dbReference>
<dbReference type="InterPro" id="IPR037217">
    <property type="entry name" value="Trp/Indoleamine_2_3_dOase-like"/>
</dbReference>
<keyword evidence="7" id="KW-1185">Reference proteome</keyword>
<keyword evidence="4" id="KW-0349">Heme</keyword>
<dbReference type="PANTHER" id="PTHR28657">
    <property type="entry name" value="INDOLEAMINE 2,3-DIOXYGENASE"/>
    <property type="match status" value="1"/>
</dbReference>
<dbReference type="GO" id="GO:0034354">
    <property type="term" value="P:'de novo' NAD+ biosynthetic process from L-tryptophan"/>
    <property type="evidence" value="ECO:0007669"/>
    <property type="project" value="TreeGrafter"/>
</dbReference>
<dbReference type="STRING" id="139420.A0A371DVE7"/>
<comment type="similarity">
    <text evidence="1">Belongs to the indoleamine 2,3-dioxygenase family.</text>
</comment>
<feature type="binding site" description="proximal binding residue" evidence="4">
    <location>
        <position position="358"/>
    </location>
    <ligand>
        <name>heme b</name>
        <dbReference type="ChEBI" id="CHEBI:60344"/>
    </ligand>
    <ligandPart>
        <name>Fe</name>
        <dbReference type="ChEBI" id="CHEBI:18248"/>
    </ligandPart>
</feature>
<dbReference type="GO" id="GO:0019441">
    <property type="term" value="P:L-tryptophan catabolic process to kynurenine"/>
    <property type="evidence" value="ECO:0007669"/>
    <property type="project" value="InterPro"/>
</dbReference>
<accession>A0A371DVE7</accession>